<dbReference type="SMART" id="SM00490">
    <property type="entry name" value="HELICc"/>
    <property type="match status" value="1"/>
</dbReference>
<evidence type="ECO:0000256" key="7">
    <source>
        <dbReference type="ARBA" id="ARBA00022806"/>
    </source>
</evidence>
<dbReference type="GO" id="GO:0003676">
    <property type="term" value="F:nucleic acid binding"/>
    <property type="evidence" value="ECO:0007669"/>
    <property type="project" value="InterPro"/>
</dbReference>
<protein>
    <submittedName>
        <fullName evidence="12">CRISPR-associated helicase Cas3</fullName>
    </submittedName>
</protein>
<dbReference type="AlphaFoldDB" id="A0AAW6FNH3"/>
<evidence type="ECO:0000256" key="1">
    <source>
        <dbReference type="ARBA" id="ARBA00006847"/>
    </source>
</evidence>
<evidence type="ECO:0000256" key="8">
    <source>
        <dbReference type="ARBA" id="ARBA00022840"/>
    </source>
</evidence>
<comment type="similarity">
    <text evidence="2">In the central section; belongs to the CRISPR-associated helicase Cas3 family.</text>
</comment>
<dbReference type="Gene3D" id="3.40.50.300">
    <property type="entry name" value="P-loop containing nucleotide triphosphate hydrolases"/>
    <property type="match status" value="2"/>
</dbReference>
<dbReference type="InterPro" id="IPR006474">
    <property type="entry name" value="Helicase_Cas3_CRISPR-ass_core"/>
</dbReference>
<dbReference type="GO" id="GO:0051607">
    <property type="term" value="P:defense response to virus"/>
    <property type="evidence" value="ECO:0007669"/>
    <property type="project" value="UniProtKB-KW"/>
</dbReference>
<dbReference type="Pfam" id="PF00270">
    <property type="entry name" value="DEAD"/>
    <property type="match status" value="1"/>
</dbReference>
<dbReference type="NCBIfam" id="TIGR01587">
    <property type="entry name" value="cas3_core"/>
    <property type="match status" value="1"/>
</dbReference>
<dbReference type="GO" id="GO:0046872">
    <property type="term" value="F:metal ion binding"/>
    <property type="evidence" value="ECO:0007669"/>
    <property type="project" value="UniProtKB-KW"/>
</dbReference>
<dbReference type="InterPro" id="IPR027417">
    <property type="entry name" value="P-loop_NTPase"/>
</dbReference>
<dbReference type="InterPro" id="IPR006483">
    <property type="entry name" value="CRISPR-assoc_Cas3_HD"/>
</dbReference>
<dbReference type="InterPro" id="IPR054712">
    <property type="entry name" value="Cas3-like_dom"/>
</dbReference>
<evidence type="ECO:0000256" key="6">
    <source>
        <dbReference type="ARBA" id="ARBA00022801"/>
    </source>
</evidence>
<dbReference type="Proteomes" id="UP001212263">
    <property type="component" value="Unassembled WGS sequence"/>
</dbReference>
<dbReference type="InterPro" id="IPR011545">
    <property type="entry name" value="DEAD/DEAH_box_helicase_dom"/>
</dbReference>
<dbReference type="RefSeq" id="WP_272055045.1">
    <property type="nucleotide sequence ID" value="NZ_JAQMRB010000031.1"/>
</dbReference>
<proteinExistence type="inferred from homology"/>
<comment type="caution">
    <text evidence="12">The sequence shown here is derived from an EMBL/GenBank/DDBJ whole genome shotgun (WGS) entry which is preliminary data.</text>
</comment>
<dbReference type="InterPro" id="IPR038257">
    <property type="entry name" value="CRISPR-assoc_Cas3_HD_sf"/>
</dbReference>
<evidence type="ECO:0000256" key="4">
    <source>
        <dbReference type="ARBA" id="ARBA00022723"/>
    </source>
</evidence>
<keyword evidence="3" id="KW-0540">Nuclease</keyword>
<organism evidence="12 13">
    <name type="scientific">Odoribacter splanchnicus</name>
    <dbReference type="NCBI Taxonomy" id="28118"/>
    <lineage>
        <taxon>Bacteria</taxon>
        <taxon>Pseudomonadati</taxon>
        <taxon>Bacteroidota</taxon>
        <taxon>Bacteroidia</taxon>
        <taxon>Bacteroidales</taxon>
        <taxon>Odoribacteraceae</taxon>
        <taxon>Odoribacter</taxon>
    </lineage>
</organism>
<dbReference type="PROSITE" id="PS51643">
    <property type="entry name" value="HD_CAS3"/>
    <property type="match status" value="1"/>
</dbReference>
<evidence type="ECO:0000313" key="13">
    <source>
        <dbReference type="Proteomes" id="UP001212263"/>
    </source>
</evidence>
<dbReference type="GO" id="GO:0003724">
    <property type="term" value="F:RNA helicase activity"/>
    <property type="evidence" value="ECO:0007669"/>
    <property type="project" value="TreeGrafter"/>
</dbReference>
<keyword evidence="7" id="KW-0347">Helicase</keyword>
<keyword evidence="4" id="KW-0479">Metal-binding</keyword>
<feature type="domain" description="HD Cas3-type" evidence="11">
    <location>
        <begin position="25"/>
        <end position="205"/>
    </location>
</feature>
<evidence type="ECO:0000256" key="3">
    <source>
        <dbReference type="ARBA" id="ARBA00022722"/>
    </source>
</evidence>
<comment type="similarity">
    <text evidence="10">Belongs to the DEAD box helicase family.</text>
</comment>
<comment type="similarity">
    <text evidence="1">In the N-terminal section; belongs to the CRISPR-associated nuclease Cas3-HD family.</text>
</comment>
<dbReference type="Pfam" id="PF01966">
    <property type="entry name" value="HD"/>
    <property type="match status" value="1"/>
</dbReference>
<dbReference type="SUPFAM" id="SSF52540">
    <property type="entry name" value="P-loop containing nucleoside triphosphate hydrolases"/>
    <property type="match status" value="1"/>
</dbReference>
<dbReference type="GO" id="GO:0016787">
    <property type="term" value="F:hydrolase activity"/>
    <property type="evidence" value="ECO:0007669"/>
    <property type="project" value="UniProtKB-KW"/>
</dbReference>
<dbReference type="SMART" id="SM00487">
    <property type="entry name" value="DEXDc"/>
    <property type="match status" value="1"/>
</dbReference>
<evidence type="ECO:0000256" key="2">
    <source>
        <dbReference type="ARBA" id="ARBA00009046"/>
    </source>
</evidence>
<keyword evidence="6" id="KW-0378">Hydrolase</keyword>
<accession>A0AAW6FNH3</accession>
<evidence type="ECO:0000256" key="5">
    <source>
        <dbReference type="ARBA" id="ARBA00022741"/>
    </source>
</evidence>
<keyword evidence="5" id="KW-0547">Nucleotide-binding</keyword>
<dbReference type="EMBL" id="JAQMRD010000027">
    <property type="protein sequence ID" value="MDB9224585.1"/>
    <property type="molecule type" value="Genomic_DNA"/>
</dbReference>
<dbReference type="InterPro" id="IPR006675">
    <property type="entry name" value="HDIG_dom"/>
</dbReference>
<dbReference type="NCBIfam" id="TIGR01596">
    <property type="entry name" value="cas3_HD"/>
    <property type="match status" value="1"/>
</dbReference>
<dbReference type="InterPro" id="IPR006674">
    <property type="entry name" value="HD_domain"/>
</dbReference>
<dbReference type="GO" id="GO:0004518">
    <property type="term" value="F:nuclease activity"/>
    <property type="evidence" value="ECO:0007669"/>
    <property type="project" value="UniProtKB-KW"/>
</dbReference>
<dbReference type="Pfam" id="PF22590">
    <property type="entry name" value="Cas3-like_C_2"/>
    <property type="match status" value="1"/>
</dbReference>
<dbReference type="PANTHER" id="PTHR47959:SF16">
    <property type="entry name" value="CRISPR-ASSOCIATED NUCLEASE_HELICASE CAS3-RELATED"/>
    <property type="match status" value="1"/>
</dbReference>
<dbReference type="NCBIfam" id="TIGR00277">
    <property type="entry name" value="HDIG"/>
    <property type="match status" value="1"/>
</dbReference>
<dbReference type="Gene3D" id="1.10.3210.30">
    <property type="match status" value="1"/>
</dbReference>
<dbReference type="InterPro" id="IPR001650">
    <property type="entry name" value="Helicase_C-like"/>
</dbReference>
<name>A0AAW6FNH3_9BACT</name>
<evidence type="ECO:0000256" key="9">
    <source>
        <dbReference type="ARBA" id="ARBA00023118"/>
    </source>
</evidence>
<keyword evidence="9" id="KW-0051">Antiviral defense</keyword>
<sequence length="721" mass="81870">MAGSQWETCNCRMMGSYDHIWAKSEMRGAVSLAMHLRQTAICAVYIAGWMGLDPRIARLGALLHDIGKASILFQNFLRQNATYPFPFRFRHEIASLFFLSLVEKAERPFVLEMVIAHHKSLSGDKRNLGLLDMEDWEDNNFELHARGFEQWSEDALGILQELGLVVHKIGLEEARRNYEEAVAYCRKRKLGCSEWKGLMLAADWLGSAYGEDVEAVLPRLFVIPDLSCYDNPDPHYPLSLRDARDGRRHTMVVASTGSGKTSFLFRRCRGRVFYILPFQASINAMYERVRQDLQGTDAFVTLLHAVSCIKWAGQEPEERILQRMTGASVKVMTPHQIASVVFGGKGYEAMVIDLKGCDVILDEIHTYSDVMQAIVLKLVEVLVHLGCRVHIGTATMPTVLYQKIIQLLGGEKEVYEVRLSPEELDSFDRHVIYKVKSFEETEEAINEAIAKGRKVLIVCNQVKRAQVLYGRIAEKYAGVSKMLIHGRFKRGCRALLEAKLLQEMNVGKEACIVVSTQVVEVSLDINFDLMVTECAALDALLQRLGRINRLRVEPACRTYKPIYVIQPLIGKKDVFPYDADILKKSYAVLPDGKLLKERQIQELLDEVYPPNGCHFVDIEMNVAFREGAWKIFELDHYSKSVLLERLEIDSVACICESDCMVYEQGNSEKRLELEIPVSFRCIRSKGLRQLAVGVHPFVIPDRAYLEELGLLSDRMGSGYRK</sequence>
<evidence type="ECO:0000256" key="10">
    <source>
        <dbReference type="ARBA" id="ARBA00038437"/>
    </source>
</evidence>
<evidence type="ECO:0000259" key="11">
    <source>
        <dbReference type="PROSITE" id="PS51643"/>
    </source>
</evidence>
<dbReference type="GO" id="GO:0005829">
    <property type="term" value="C:cytosol"/>
    <property type="evidence" value="ECO:0007669"/>
    <property type="project" value="TreeGrafter"/>
</dbReference>
<dbReference type="InterPro" id="IPR014001">
    <property type="entry name" value="Helicase_ATP-bd"/>
</dbReference>
<reference evidence="12" key="1">
    <citation type="submission" date="2023-01" db="EMBL/GenBank/DDBJ databases">
        <title>Human gut microbiome strain richness.</title>
        <authorList>
            <person name="Chen-Liaw A."/>
        </authorList>
    </citation>
    <scope>NUCLEOTIDE SEQUENCE</scope>
    <source>
        <strain evidence="12">RTP21484st1_B7_RTP21484_190118</strain>
    </source>
</reference>
<gene>
    <name evidence="12" type="primary">cas3</name>
    <name evidence="12" type="ORF">PN645_16510</name>
</gene>
<dbReference type="CDD" id="cd09641">
    <property type="entry name" value="Cas3''_I"/>
    <property type="match status" value="1"/>
</dbReference>
<dbReference type="SUPFAM" id="SSF109604">
    <property type="entry name" value="HD-domain/PDEase-like"/>
    <property type="match status" value="1"/>
</dbReference>
<dbReference type="InterPro" id="IPR050079">
    <property type="entry name" value="DEAD_box_RNA_helicase"/>
</dbReference>
<evidence type="ECO:0000313" key="12">
    <source>
        <dbReference type="EMBL" id="MDB9224585.1"/>
    </source>
</evidence>
<keyword evidence="8" id="KW-0067">ATP-binding</keyword>
<dbReference type="PANTHER" id="PTHR47959">
    <property type="entry name" value="ATP-DEPENDENT RNA HELICASE RHLE-RELATED"/>
    <property type="match status" value="1"/>
</dbReference>
<dbReference type="GO" id="GO:0005524">
    <property type="term" value="F:ATP binding"/>
    <property type="evidence" value="ECO:0007669"/>
    <property type="project" value="UniProtKB-KW"/>
</dbReference>